<name>A0ABU6SJQ5_9FABA</name>
<feature type="domain" description="VQ" evidence="2">
    <location>
        <begin position="33"/>
        <end position="53"/>
    </location>
</feature>
<comment type="caution">
    <text evidence="3">The sequence shown here is derived from an EMBL/GenBank/DDBJ whole genome shotgun (WGS) entry which is preliminary data.</text>
</comment>
<dbReference type="InterPro" id="IPR008889">
    <property type="entry name" value="VQ"/>
</dbReference>
<dbReference type="EMBL" id="JASCZI010060845">
    <property type="protein sequence ID" value="MED6136349.1"/>
    <property type="molecule type" value="Genomic_DNA"/>
</dbReference>
<feature type="region of interest" description="Disordered" evidence="1">
    <location>
        <begin position="78"/>
        <end position="108"/>
    </location>
</feature>
<gene>
    <name evidence="3" type="ORF">PIB30_055324</name>
</gene>
<reference evidence="3 4" key="1">
    <citation type="journal article" date="2023" name="Plants (Basel)">
        <title>Bridging the Gap: Combining Genomics and Transcriptomics Approaches to Understand Stylosanthes scabra, an Orphan Legume from the Brazilian Caatinga.</title>
        <authorList>
            <person name="Ferreira-Neto J.R.C."/>
            <person name="da Silva M.D."/>
            <person name="Binneck E."/>
            <person name="de Melo N.F."/>
            <person name="da Silva R.H."/>
            <person name="de Melo A.L.T.M."/>
            <person name="Pandolfi V."/>
            <person name="Bustamante F.O."/>
            <person name="Brasileiro-Vidal A.C."/>
            <person name="Benko-Iseppon A.M."/>
        </authorList>
    </citation>
    <scope>NUCLEOTIDE SEQUENCE [LARGE SCALE GENOMIC DNA]</scope>
    <source>
        <tissue evidence="3">Leaves</tissue>
    </source>
</reference>
<evidence type="ECO:0000256" key="1">
    <source>
        <dbReference type="SAM" id="MobiDB-lite"/>
    </source>
</evidence>
<sequence length="193" mass="21843">MVKNLNKKSSHKVSKNHERQQQQFKSLINVLKPKVYITDTSSFKQLVQELTGINNGSSSSTPPFEQTMFENSPDLTIDSEVQRNHPDSDTSFEASVETEATTNSPPSDELCYSTTFPMVNDEELDHVCNQMVFMDDVFLEDTTIASTQNLDPFSAYQNLESLLFDVEPNQLYNSYAQIDQGVSIYDYELSGIL</sequence>
<evidence type="ECO:0000313" key="4">
    <source>
        <dbReference type="Proteomes" id="UP001341840"/>
    </source>
</evidence>
<protein>
    <recommendedName>
        <fullName evidence="2">VQ domain-containing protein</fullName>
    </recommendedName>
</protein>
<accession>A0ABU6SJQ5</accession>
<evidence type="ECO:0000313" key="3">
    <source>
        <dbReference type="EMBL" id="MED6136349.1"/>
    </source>
</evidence>
<dbReference type="PANTHER" id="PTHR33143:SF60">
    <property type="entry name" value="VQ DOMAIN-CONTAINING PROTEIN"/>
    <property type="match status" value="1"/>
</dbReference>
<dbReference type="Pfam" id="PF05678">
    <property type="entry name" value="VQ"/>
    <property type="match status" value="1"/>
</dbReference>
<organism evidence="3 4">
    <name type="scientific">Stylosanthes scabra</name>
    <dbReference type="NCBI Taxonomy" id="79078"/>
    <lineage>
        <taxon>Eukaryota</taxon>
        <taxon>Viridiplantae</taxon>
        <taxon>Streptophyta</taxon>
        <taxon>Embryophyta</taxon>
        <taxon>Tracheophyta</taxon>
        <taxon>Spermatophyta</taxon>
        <taxon>Magnoliopsida</taxon>
        <taxon>eudicotyledons</taxon>
        <taxon>Gunneridae</taxon>
        <taxon>Pentapetalae</taxon>
        <taxon>rosids</taxon>
        <taxon>fabids</taxon>
        <taxon>Fabales</taxon>
        <taxon>Fabaceae</taxon>
        <taxon>Papilionoideae</taxon>
        <taxon>50 kb inversion clade</taxon>
        <taxon>dalbergioids sensu lato</taxon>
        <taxon>Dalbergieae</taxon>
        <taxon>Pterocarpus clade</taxon>
        <taxon>Stylosanthes</taxon>
    </lineage>
</organism>
<dbReference type="InterPro" id="IPR039607">
    <property type="entry name" value="VQ_8/17/18/20/21/25"/>
</dbReference>
<feature type="compositionally biased region" description="Basic residues" evidence="1">
    <location>
        <begin position="1"/>
        <end position="14"/>
    </location>
</feature>
<dbReference type="Proteomes" id="UP001341840">
    <property type="component" value="Unassembled WGS sequence"/>
</dbReference>
<feature type="region of interest" description="Disordered" evidence="1">
    <location>
        <begin position="1"/>
        <end position="21"/>
    </location>
</feature>
<dbReference type="PANTHER" id="PTHR33143">
    <property type="entry name" value="F16F4.1 PROTEIN-RELATED"/>
    <property type="match status" value="1"/>
</dbReference>
<keyword evidence="4" id="KW-1185">Reference proteome</keyword>
<evidence type="ECO:0000259" key="2">
    <source>
        <dbReference type="Pfam" id="PF05678"/>
    </source>
</evidence>
<feature type="compositionally biased region" description="Polar residues" evidence="1">
    <location>
        <begin position="89"/>
        <end position="108"/>
    </location>
</feature>
<proteinExistence type="predicted"/>